<gene>
    <name evidence="3" type="ORF">D7S86_18485</name>
</gene>
<evidence type="ECO:0000313" key="4">
    <source>
        <dbReference type="Proteomes" id="UP000270342"/>
    </source>
</evidence>
<comment type="caution">
    <text evidence="3">The sequence shown here is derived from an EMBL/GenBank/DDBJ whole genome shotgun (WGS) entry which is preliminary data.</text>
</comment>
<name>A0A494XMT1_9BURK</name>
<dbReference type="InterPro" id="IPR012341">
    <property type="entry name" value="6hp_glycosidase-like_sf"/>
</dbReference>
<dbReference type="SUPFAM" id="SSF48208">
    <property type="entry name" value="Six-hairpin glycosidases"/>
    <property type="match status" value="1"/>
</dbReference>
<dbReference type="Proteomes" id="UP000270342">
    <property type="component" value="Unassembled WGS sequence"/>
</dbReference>
<evidence type="ECO:0000259" key="2">
    <source>
        <dbReference type="Pfam" id="PF22422"/>
    </source>
</evidence>
<dbReference type="AlphaFoldDB" id="A0A494XMT1"/>
<dbReference type="InterPro" id="IPR008928">
    <property type="entry name" value="6-hairpin_glycosidase_sf"/>
</dbReference>
<reference evidence="3 4" key="1">
    <citation type="submission" date="2018-10" db="EMBL/GenBank/DDBJ databases">
        <title>Robbsia sp. DHC34, isolated from soil.</title>
        <authorList>
            <person name="Gao Z.-H."/>
            <person name="Qiu L.-H."/>
        </authorList>
    </citation>
    <scope>NUCLEOTIDE SEQUENCE [LARGE SCALE GENOMIC DNA]</scope>
    <source>
        <strain evidence="3 4">DHC34</strain>
    </source>
</reference>
<dbReference type="Gene3D" id="1.50.10.10">
    <property type="match status" value="1"/>
</dbReference>
<accession>A0A494XMT1</accession>
<evidence type="ECO:0000313" key="3">
    <source>
        <dbReference type="EMBL" id="RKP51928.1"/>
    </source>
</evidence>
<sequence>MKQVDDLATFADEALAVTERTEPAMSQTFALKHEDTFMVADAYGDVYGSKDGLFRDDTRVLSHFRLTFGPRAPSLLSASMGRDNVVFTAHMTNHPLPELGGAVAPEGVIHVERSRFLWRTRLYERITCHNFGNQPVTMPLTVTFRADFCDMFEVRGSTRARRGELSAPAVHASSVRLAYWGLDGLERTSTVAFSVAPERLGPDRADYIVKLPSGGVFTLFIEAGPDSANEEAPDARRHRRARAQARLAMRAHRLNGAALHSATPLFGQWLAQSRADLALLTSDLATGPYPYAGIPWFSTPFGRDGIVTALETLWLDPGLARGVLRFLASRQATETSTFRDSAPGKIMHETRKGEMCALKELPFALYYGGVDSTPMFVVLAGAYAARTGDTALIDELWPALERAMGWIEGVIDKSPFGLLDYARGEKSGLSNQGWKDSEDSVFHADGTFPTGPIALVEVQGYAYRAFLTMSDLAARRGNPWQSDTWAARARAIAEVVESRFWMEDKGFYGIALDGQGKLCAVEASNAGHLLFVGLPSHERAERVIDRLGNNGFRSGWGIRTLAQNQPRFNPMSYHNGSVWPHDTALCALGMRRYGELNGPSEILEELFDAAFTFGMRMPELFCGFARRPGLPPIGYPVACLPQAWSAGSALLLLQSCLGITIDGWTQSVTIDRPRLPAGVQNLTVRRLTFGPYKVDLTFERLADGIATRVEGSAEAVSRVHGDWIRRISD</sequence>
<dbReference type="InterPro" id="IPR032856">
    <property type="entry name" value="GDE_N_bis"/>
</dbReference>
<dbReference type="RefSeq" id="WP_121088331.1">
    <property type="nucleotide sequence ID" value="NZ_RBZU01000008.1"/>
</dbReference>
<dbReference type="GO" id="GO:0005975">
    <property type="term" value="P:carbohydrate metabolic process"/>
    <property type="evidence" value="ECO:0007669"/>
    <property type="project" value="InterPro"/>
</dbReference>
<keyword evidence="4" id="KW-1185">Reference proteome</keyword>
<dbReference type="OrthoDB" id="9759959at2"/>
<protein>
    <submittedName>
        <fullName evidence="3">Amylo-alpha-1,6-glucosidase</fullName>
    </submittedName>
</protein>
<dbReference type="EMBL" id="RBZU01000008">
    <property type="protein sequence ID" value="RKP51928.1"/>
    <property type="molecule type" value="Genomic_DNA"/>
</dbReference>
<evidence type="ECO:0000259" key="1">
    <source>
        <dbReference type="Pfam" id="PF14742"/>
    </source>
</evidence>
<feature type="domain" description="Mannosylglycerate hydrolase MGH1-like glycoside hydrolase" evidence="2">
    <location>
        <begin position="306"/>
        <end position="606"/>
    </location>
</feature>
<dbReference type="Pfam" id="PF14742">
    <property type="entry name" value="GDE_N_bis"/>
    <property type="match status" value="1"/>
</dbReference>
<dbReference type="Pfam" id="PF22422">
    <property type="entry name" value="MGH1-like_GH"/>
    <property type="match status" value="1"/>
</dbReference>
<proteinExistence type="predicted"/>
<dbReference type="InterPro" id="IPR054491">
    <property type="entry name" value="MGH1-like_GH"/>
</dbReference>
<organism evidence="3 4">
    <name type="scientific">Pararobbsia silviterrae</name>
    <dbReference type="NCBI Taxonomy" id="1792498"/>
    <lineage>
        <taxon>Bacteria</taxon>
        <taxon>Pseudomonadati</taxon>
        <taxon>Pseudomonadota</taxon>
        <taxon>Betaproteobacteria</taxon>
        <taxon>Burkholderiales</taxon>
        <taxon>Burkholderiaceae</taxon>
        <taxon>Pararobbsia</taxon>
    </lineage>
</organism>
<feature type="domain" description="Putative glycogen debranching enzyme N-terminal" evidence="1">
    <location>
        <begin position="31"/>
        <end position="221"/>
    </location>
</feature>